<evidence type="ECO:0000256" key="10">
    <source>
        <dbReference type="PIRNR" id="PIRNR001028"/>
    </source>
</evidence>
<dbReference type="PRINTS" id="PR00110">
    <property type="entry name" value="ALPHAAMYLASE"/>
</dbReference>
<evidence type="ECO:0000256" key="12">
    <source>
        <dbReference type="RuleBase" id="RU003615"/>
    </source>
</evidence>
<keyword evidence="7 13" id="KW-0119">Carbohydrate metabolism</keyword>
<proteinExistence type="inferred from homology"/>
<dbReference type="InterPro" id="IPR012850">
    <property type="entry name" value="A-amylase_bs_C"/>
</dbReference>
<evidence type="ECO:0000256" key="2">
    <source>
        <dbReference type="ARBA" id="ARBA00001913"/>
    </source>
</evidence>
<dbReference type="Pfam" id="PF00128">
    <property type="entry name" value="Alpha-amylase"/>
    <property type="match status" value="1"/>
</dbReference>
<dbReference type="Pfam" id="PF07821">
    <property type="entry name" value="Alpha-amyl_C2"/>
    <property type="match status" value="1"/>
</dbReference>
<gene>
    <name evidence="16" type="ORF">E5676_scaffold134G00850</name>
</gene>
<evidence type="ECO:0000256" key="11">
    <source>
        <dbReference type="PIRSR" id="PIRSR001028-1"/>
    </source>
</evidence>
<feature type="domain" description="Alpha-amylase C-terminal beta-sheet" evidence="15">
    <location>
        <begin position="414"/>
        <end position="471"/>
    </location>
</feature>
<dbReference type="SMART" id="SM00642">
    <property type="entry name" value="Aamy"/>
    <property type="match status" value="1"/>
</dbReference>
<evidence type="ECO:0000256" key="9">
    <source>
        <dbReference type="ARBA" id="ARBA00030238"/>
    </source>
</evidence>
<dbReference type="EC" id="3.2.1.1" evidence="4 10"/>
<dbReference type="InterPro" id="IPR006046">
    <property type="entry name" value="Alpha_amylase"/>
</dbReference>
<feature type="active site" description="Nucleophile" evidence="11">
    <location>
        <position position="248"/>
    </location>
</feature>
<evidence type="ECO:0000256" key="8">
    <source>
        <dbReference type="ARBA" id="ARBA00023295"/>
    </source>
</evidence>
<evidence type="ECO:0000259" key="15">
    <source>
        <dbReference type="SMART" id="SM00810"/>
    </source>
</evidence>
<accession>A0A5D3D8R2</accession>
<dbReference type="PANTHER" id="PTHR43447">
    <property type="entry name" value="ALPHA-AMYLASE"/>
    <property type="match status" value="1"/>
</dbReference>
<dbReference type="CDD" id="cd11314">
    <property type="entry name" value="AmyAc_arch_bac_plant_AmyA"/>
    <property type="match status" value="1"/>
</dbReference>
<dbReference type="InterPro" id="IPR017853">
    <property type="entry name" value="GH"/>
</dbReference>
<evidence type="ECO:0000256" key="3">
    <source>
        <dbReference type="ARBA" id="ARBA00008061"/>
    </source>
</evidence>
<comment type="cofactor">
    <cofactor evidence="2 10">
        <name>Ca(2+)</name>
        <dbReference type="ChEBI" id="CHEBI:29108"/>
    </cofactor>
</comment>
<keyword evidence="6 13" id="KW-0378">Hydrolase</keyword>
<comment type="caution">
    <text evidence="16">The sequence shown here is derived from an EMBL/GenBank/DDBJ whole genome shotgun (WGS) entry which is preliminary data.</text>
</comment>
<feature type="active site" description="Proton donor" evidence="11">
    <location>
        <position position="273"/>
    </location>
</feature>
<evidence type="ECO:0000256" key="4">
    <source>
        <dbReference type="ARBA" id="ARBA00012595"/>
    </source>
</evidence>
<evidence type="ECO:0000259" key="14">
    <source>
        <dbReference type="SMART" id="SM00642"/>
    </source>
</evidence>
<dbReference type="Proteomes" id="UP000321947">
    <property type="component" value="Unassembled WGS sequence"/>
</dbReference>
<comment type="similarity">
    <text evidence="3 10 12">Belongs to the glycosyl hydrolase 13 family.</text>
</comment>
<dbReference type="GO" id="GO:0004556">
    <property type="term" value="F:alpha-amylase activity"/>
    <property type="evidence" value="ECO:0007669"/>
    <property type="project" value="UniProtKB-UniRule"/>
</dbReference>
<dbReference type="EMBL" id="SSTD01006426">
    <property type="protein sequence ID" value="TYK19971.1"/>
    <property type="molecule type" value="Genomic_DNA"/>
</dbReference>
<reference evidence="16 17" key="1">
    <citation type="submission" date="2019-08" db="EMBL/GenBank/DDBJ databases">
        <title>Draft genome sequences of two oriental melons (Cucumis melo L. var makuwa).</title>
        <authorList>
            <person name="Kwon S.-Y."/>
        </authorList>
    </citation>
    <scope>NUCLEOTIDE SEQUENCE [LARGE SCALE GENOMIC DNA]</scope>
    <source>
        <strain evidence="17">cv. Chang Bougi</strain>
        <tissue evidence="16">Leaf</tissue>
    </source>
</reference>
<sequence>MIRDGSLHPTPLRLALAKNLEPTRLQINCLIANGLGRPYLLQPRRQGFHKFLPSIMGDHDNVFDENYEQTDTGAVIRNGREILFQAFNWESHKCDWSGNLECKVHDIAKSGFTSAWLPPPTHSIAPQGYLPQNLYSLNSSYGSEDMLKALLLKMKQCKVRAMADIVINHRVGTVVGHGGMHNRFDGILLPWDEHAVTSCSGGLGNRSTGDNFHGVPNIDHTQPFVRRDIIAWLKWLRSSVGFQDFRFDFARGFSAKFVKEYIEAAKPMFSIGEYWDSCNYNGHDLDYNQALNADGHRQRIINWIDGTGQLSAAFDFTTKGVLQEAVKGQLWRLCDCRGKPPGVMGWWPSRAVTFLDNHDTGSTQAHWPFPANHIMEGYAYILTHPGIPTVFYDHFYDWGDSVHDEIVKLIDIRKHQDINSRSSVKILEARSDLYSAIIGENLCMKIGDGSWCPGTEWTLATYGCRYAVWQK</sequence>
<evidence type="ECO:0000256" key="6">
    <source>
        <dbReference type="ARBA" id="ARBA00022801"/>
    </source>
</evidence>
<dbReference type="SUPFAM" id="SSF51445">
    <property type="entry name" value="(Trans)glycosidases"/>
    <property type="match status" value="1"/>
</dbReference>
<dbReference type="GO" id="GO:0005509">
    <property type="term" value="F:calcium ion binding"/>
    <property type="evidence" value="ECO:0007669"/>
    <property type="project" value="UniProtKB-UniRule"/>
</dbReference>
<evidence type="ECO:0000256" key="7">
    <source>
        <dbReference type="ARBA" id="ARBA00023277"/>
    </source>
</evidence>
<dbReference type="GO" id="GO:0005975">
    <property type="term" value="P:carbohydrate metabolic process"/>
    <property type="evidence" value="ECO:0007669"/>
    <property type="project" value="InterPro"/>
</dbReference>
<organism evidence="16 17">
    <name type="scientific">Cucumis melo var. makuwa</name>
    <name type="common">Oriental melon</name>
    <dbReference type="NCBI Taxonomy" id="1194695"/>
    <lineage>
        <taxon>Eukaryota</taxon>
        <taxon>Viridiplantae</taxon>
        <taxon>Streptophyta</taxon>
        <taxon>Embryophyta</taxon>
        <taxon>Tracheophyta</taxon>
        <taxon>Spermatophyta</taxon>
        <taxon>Magnoliopsida</taxon>
        <taxon>eudicotyledons</taxon>
        <taxon>Gunneridae</taxon>
        <taxon>Pentapetalae</taxon>
        <taxon>rosids</taxon>
        <taxon>fabids</taxon>
        <taxon>Cucurbitales</taxon>
        <taxon>Cucurbitaceae</taxon>
        <taxon>Benincaseae</taxon>
        <taxon>Cucumis</taxon>
    </lineage>
</organism>
<evidence type="ECO:0000313" key="16">
    <source>
        <dbReference type="EMBL" id="TYK19971.1"/>
    </source>
</evidence>
<dbReference type="PIRSF" id="PIRSF001028">
    <property type="entry name" value="Alph-amls_plant"/>
    <property type="match status" value="1"/>
</dbReference>
<evidence type="ECO:0000256" key="5">
    <source>
        <dbReference type="ARBA" id="ARBA00022723"/>
    </source>
</evidence>
<dbReference type="SMART" id="SM00810">
    <property type="entry name" value="Alpha-amyl_C2"/>
    <property type="match status" value="1"/>
</dbReference>
<comment type="catalytic activity">
    <reaction evidence="1 10 13">
        <text>Endohydrolysis of (1-&gt;4)-alpha-D-glucosidic linkages in polysaccharides containing three or more (1-&gt;4)-alpha-linked D-glucose units.</text>
        <dbReference type="EC" id="3.2.1.1"/>
    </reaction>
</comment>
<dbReference type="AlphaFoldDB" id="A0A5D3D8R2"/>
<feature type="domain" description="Glycosyl hydrolase family 13 catalytic" evidence="14">
    <location>
        <begin position="81"/>
        <end position="425"/>
    </location>
</feature>
<dbReference type="SUPFAM" id="SSF51011">
    <property type="entry name" value="Glycosyl hydrolase domain"/>
    <property type="match status" value="1"/>
</dbReference>
<evidence type="ECO:0000313" key="17">
    <source>
        <dbReference type="Proteomes" id="UP000321947"/>
    </source>
</evidence>
<evidence type="ECO:0000256" key="1">
    <source>
        <dbReference type="ARBA" id="ARBA00000548"/>
    </source>
</evidence>
<dbReference type="InterPro" id="IPR013780">
    <property type="entry name" value="Glyco_hydro_b"/>
</dbReference>
<protein>
    <recommendedName>
        <fullName evidence="4 10">Alpha-amylase</fullName>
        <ecNumber evidence="4 10">3.2.1.1</ecNumber>
    </recommendedName>
    <alternativeName>
        <fullName evidence="9 10">1,4-alpha-D-glucan glucanohydrolase</fullName>
    </alternativeName>
</protein>
<dbReference type="InterPro" id="IPR006047">
    <property type="entry name" value="GH13_cat_dom"/>
</dbReference>
<keyword evidence="5" id="KW-0479">Metal-binding</keyword>
<dbReference type="Gene3D" id="2.60.40.1180">
    <property type="entry name" value="Golgi alpha-mannosidase II"/>
    <property type="match status" value="1"/>
</dbReference>
<evidence type="ECO:0000256" key="13">
    <source>
        <dbReference type="RuleBase" id="RU361134"/>
    </source>
</evidence>
<dbReference type="InterPro" id="IPR013775">
    <property type="entry name" value="A-amylase_pln"/>
</dbReference>
<name>A0A5D3D8R2_CUCMM</name>
<dbReference type="Gene3D" id="3.20.20.80">
    <property type="entry name" value="Glycosidases"/>
    <property type="match status" value="1"/>
</dbReference>
<keyword evidence="8 13" id="KW-0326">Glycosidase</keyword>